<dbReference type="SUPFAM" id="SSF50022">
    <property type="entry name" value="ISP domain"/>
    <property type="match status" value="1"/>
</dbReference>
<keyword evidence="5" id="KW-0411">Iron-sulfur</keyword>
<dbReference type="GO" id="GO:0046872">
    <property type="term" value="F:metal ion binding"/>
    <property type="evidence" value="ECO:0007669"/>
    <property type="project" value="UniProtKB-KW"/>
</dbReference>
<dbReference type="Proteomes" id="UP000018851">
    <property type="component" value="Chromosome"/>
</dbReference>
<keyword evidence="8" id="KW-1185">Reference proteome</keyword>
<dbReference type="Gene3D" id="2.102.10.10">
    <property type="entry name" value="Rieske [2Fe-2S] iron-sulphur domain"/>
    <property type="match status" value="1"/>
</dbReference>
<evidence type="ECO:0000256" key="4">
    <source>
        <dbReference type="ARBA" id="ARBA00023004"/>
    </source>
</evidence>
<gene>
    <name evidence="7" type="ORF">NX02_23480</name>
</gene>
<dbReference type="InterPro" id="IPR017941">
    <property type="entry name" value="Rieske_2Fe-2S"/>
</dbReference>
<dbReference type="eggNOG" id="COG4638">
    <property type="taxonomic scope" value="Bacteria"/>
</dbReference>
<dbReference type="Pfam" id="PF00355">
    <property type="entry name" value="Rieske"/>
    <property type="match status" value="1"/>
</dbReference>
<evidence type="ECO:0000256" key="2">
    <source>
        <dbReference type="ARBA" id="ARBA00022723"/>
    </source>
</evidence>
<evidence type="ECO:0000256" key="3">
    <source>
        <dbReference type="ARBA" id="ARBA00023002"/>
    </source>
</evidence>
<dbReference type="GO" id="GO:0051537">
    <property type="term" value="F:2 iron, 2 sulfur cluster binding"/>
    <property type="evidence" value="ECO:0007669"/>
    <property type="project" value="UniProtKB-KW"/>
</dbReference>
<dbReference type="KEGG" id="ssan:NX02_23480"/>
<dbReference type="OrthoDB" id="9800776at2"/>
<dbReference type="GO" id="GO:0016491">
    <property type="term" value="F:oxidoreductase activity"/>
    <property type="evidence" value="ECO:0007669"/>
    <property type="project" value="UniProtKB-KW"/>
</dbReference>
<dbReference type="InterPro" id="IPR044043">
    <property type="entry name" value="VanA_C_cat"/>
</dbReference>
<evidence type="ECO:0000259" key="6">
    <source>
        <dbReference type="PROSITE" id="PS51296"/>
    </source>
</evidence>
<dbReference type="PANTHER" id="PTHR21266:SF60">
    <property type="entry name" value="3-KETOSTEROID-9-ALPHA-MONOOXYGENASE, OXYGENASE COMPONENT"/>
    <property type="match status" value="1"/>
</dbReference>
<accession>W0AGQ9</accession>
<feature type="domain" description="Rieske" evidence="6">
    <location>
        <begin position="12"/>
        <end position="115"/>
    </location>
</feature>
<proteinExistence type="predicted"/>
<evidence type="ECO:0000313" key="7">
    <source>
        <dbReference type="EMBL" id="AHE56311.1"/>
    </source>
</evidence>
<organism evidence="7 8">
    <name type="scientific">Sphingomonas sanxanigenens DSM 19645 = NX02</name>
    <dbReference type="NCBI Taxonomy" id="1123269"/>
    <lineage>
        <taxon>Bacteria</taxon>
        <taxon>Pseudomonadati</taxon>
        <taxon>Pseudomonadota</taxon>
        <taxon>Alphaproteobacteria</taxon>
        <taxon>Sphingomonadales</taxon>
        <taxon>Sphingomonadaceae</taxon>
        <taxon>Sphingomonas</taxon>
    </lineage>
</organism>
<keyword evidence="3" id="KW-0560">Oxidoreductase</keyword>
<dbReference type="AlphaFoldDB" id="W0AGQ9"/>
<dbReference type="InterPro" id="IPR036922">
    <property type="entry name" value="Rieske_2Fe-2S_sf"/>
</dbReference>
<dbReference type="SUPFAM" id="SSF55961">
    <property type="entry name" value="Bet v1-like"/>
    <property type="match status" value="1"/>
</dbReference>
<evidence type="ECO:0000313" key="8">
    <source>
        <dbReference type="Proteomes" id="UP000018851"/>
    </source>
</evidence>
<dbReference type="PANTHER" id="PTHR21266">
    <property type="entry name" value="IRON-SULFUR DOMAIN CONTAINING PROTEIN"/>
    <property type="match status" value="1"/>
</dbReference>
<keyword evidence="2" id="KW-0479">Metal-binding</keyword>
<dbReference type="Gene3D" id="3.90.380.10">
    <property type="entry name" value="Naphthalene 1,2-dioxygenase Alpha Subunit, Chain A, domain 1"/>
    <property type="match status" value="1"/>
</dbReference>
<dbReference type="RefSeq" id="WP_025294432.1">
    <property type="nucleotide sequence ID" value="NZ_CP006644.1"/>
</dbReference>
<dbReference type="EMBL" id="CP006644">
    <property type="protein sequence ID" value="AHE56311.1"/>
    <property type="molecule type" value="Genomic_DNA"/>
</dbReference>
<dbReference type="InterPro" id="IPR050584">
    <property type="entry name" value="Cholesterol_7-desaturase"/>
</dbReference>
<dbReference type="PROSITE" id="PS51296">
    <property type="entry name" value="RIESKE"/>
    <property type="match status" value="1"/>
</dbReference>
<name>W0AGQ9_9SPHN</name>
<evidence type="ECO:0000256" key="5">
    <source>
        <dbReference type="ARBA" id="ARBA00023014"/>
    </source>
</evidence>
<evidence type="ECO:0000256" key="1">
    <source>
        <dbReference type="ARBA" id="ARBA00022714"/>
    </source>
</evidence>
<dbReference type="PATRIC" id="fig|1123269.5.peg.4598"/>
<dbReference type="STRING" id="1123269.NX02_23480"/>
<reference evidence="7 8" key="1">
    <citation type="submission" date="2013-07" db="EMBL/GenBank/DDBJ databases">
        <title>Completed genome of Sphingomonas sanxanigenens NX02.</title>
        <authorList>
            <person name="Ma T."/>
            <person name="Huang H."/>
            <person name="Wu M."/>
            <person name="Li X."/>
            <person name="Li G."/>
        </authorList>
    </citation>
    <scope>NUCLEOTIDE SEQUENCE [LARGE SCALE GENOMIC DNA]</scope>
    <source>
        <strain evidence="7 8">NX02</strain>
    </source>
</reference>
<keyword evidence="1" id="KW-0001">2Fe-2S</keyword>
<sequence>MTPLPPNLRETWLPVALSRHLRARPIARMAAGVPIVLFRGRDGIGALRDRCPHRNHPLSRGRVRDGALQCPYHGWRFSAGGACVETPGIALDPARAGALGAEPVGVVERHGAIFVRVAGDDGGFALPPLLGDPDNDHFWWAQGRWRGRALDAIENVLDPFHTNFIHDGFIRRAERRMPVTMRVDARAHDIAVTIEQDRPDYGLMSRALESGGRTGSVTHYYPPATIQARWQGAERLTLCVTAFFTPEAPDRFRPFACFTTPKGLAPAWLKQAAIRAFLAPVVRQDRIALERQLATIERFGGPRFVQGPGDFLGPRVARLWAGETIAPAQEGPFAVEL</sequence>
<keyword evidence="4" id="KW-0408">Iron</keyword>
<dbReference type="HOGENOM" id="CLU_039484_1_0_5"/>
<protein>
    <recommendedName>
        <fullName evidence="6">Rieske domain-containing protein</fullName>
    </recommendedName>
</protein>
<dbReference type="Pfam" id="PF19112">
    <property type="entry name" value="VanA_C"/>
    <property type="match status" value="1"/>
</dbReference>